<accession>A0A518C0N1</accession>
<dbReference type="SUPFAM" id="SSF48208">
    <property type="entry name" value="Six-hairpin glycosidases"/>
    <property type="match status" value="1"/>
</dbReference>
<dbReference type="InterPro" id="IPR006451">
    <property type="entry name" value="Glycogen_debranch_arc"/>
</dbReference>
<dbReference type="KEGG" id="mcad:Pan265_26530"/>
<evidence type="ECO:0000259" key="1">
    <source>
        <dbReference type="Pfam" id="PF06202"/>
    </source>
</evidence>
<dbReference type="EMBL" id="CP036280">
    <property type="protein sequence ID" value="QDU72779.1"/>
    <property type="molecule type" value="Genomic_DNA"/>
</dbReference>
<dbReference type="GO" id="GO:0004134">
    <property type="term" value="F:4-alpha-glucanotransferase activity"/>
    <property type="evidence" value="ECO:0007669"/>
    <property type="project" value="InterPro"/>
</dbReference>
<dbReference type="AlphaFoldDB" id="A0A518C0N1"/>
<dbReference type="PANTHER" id="PTHR10569">
    <property type="entry name" value="GLYCOGEN DEBRANCHING ENZYME"/>
    <property type="match status" value="1"/>
</dbReference>
<dbReference type="GO" id="GO:0004135">
    <property type="term" value="F:amylo-alpha-1,6-glucosidase activity"/>
    <property type="evidence" value="ECO:0007669"/>
    <property type="project" value="InterPro"/>
</dbReference>
<dbReference type="Pfam" id="PF12439">
    <property type="entry name" value="GDE_N"/>
    <property type="match status" value="1"/>
</dbReference>
<keyword evidence="4" id="KW-1185">Reference proteome</keyword>
<feature type="domain" description="Glycogen debranching enzyme bacterial and archaeal type N-terminal" evidence="2">
    <location>
        <begin position="24"/>
        <end position="259"/>
    </location>
</feature>
<evidence type="ECO:0000259" key="2">
    <source>
        <dbReference type="Pfam" id="PF12439"/>
    </source>
</evidence>
<dbReference type="NCBIfam" id="TIGR01561">
    <property type="entry name" value="gde_arch"/>
    <property type="match status" value="1"/>
</dbReference>
<feature type="domain" description="Glycogen debranching enzyme C-terminal" evidence="1">
    <location>
        <begin position="313"/>
        <end position="693"/>
    </location>
</feature>
<dbReference type="InterPro" id="IPR010401">
    <property type="entry name" value="AGL/Gdb1"/>
</dbReference>
<dbReference type="OrthoDB" id="9761875at2"/>
<dbReference type="InterPro" id="IPR012341">
    <property type="entry name" value="6hp_glycosidase-like_sf"/>
</dbReference>
<evidence type="ECO:0000313" key="3">
    <source>
        <dbReference type="EMBL" id="QDU72779.1"/>
    </source>
</evidence>
<dbReference type="Proteomes" id="UP000320386">
    <property type="component" value="Chromosome"/>
</dbReference>
<evidence type="ECO:0000313" key="4">
    <source>
        <dbReference type="Proteomes" id="UP000320386"/>
    </source>
</evidence>
<organism evidence="3 4">
    <name type="scientific">Mucisphaera calidilacus</name>
    <dbReference type="NCBI Taxonomy" id="2527982"/>
    <lineage>
        <taxon>Bacteria</taxon>
        <taxon>Pseudomonadati</taxon>
        <taxon>Planctomycetota</taxon>
        <taxon>Phycisphaerae</taxon>
        <taxon>Phycisphaerales</taxon>
        <taxon>Phycisphaeraceae</taxon>
        <taxon>Mucisphaera</taxon>
    </lineage>
</organism>
<sequence>MTSDPWQTHHADLTSLGRQQALAREWLLTNGQGGFAMGTIAGCNTRRYHALLVAATTPPVGRVIALSQLLEQLQIPEQIGTNGSTRTNVRTIEFATAQFRNAESGQPVFSPNGIDHLARFEKGLAVLWEYLAGPIRFTRELYLHDHQPAATVRYRINGLQNTADGATLRIRPMLSLRDFHELLIQQNAPDLDLQIAGDELTLTAGDNITVALSAPGTDFHPDPTWWRQVWYPVETERGQDDHEDLFVPGAFEIHLPPVEDHDLTLTVALGDTPAEPLSPDPNRRGLAHVARHIPIDDAADRDHTLRNTLAQAATDFIADRTINDHNLSTILAGFPWFADWGRDTFISLPGLLLTTGRFDLARDTLSTFAGSIRNGLVPNRFDDFDGSLAHYNTADASLWFIHAALEYAQRSGDHDAMNTWLADACLDIIDHYTRGTAPPDTDDDTPLITLDEDGLITAGNPNTQLTWMDAAAQGIVFTPRPGKCVEINALWASVNARLADTLAESHPEHAERCRHLAEHAQRSFTKTFYNEEAEALFDHITTDAKGRPARDASIRPNQVFAISLPNAPLDPECRKPVIETVADRLLTPFGLRTLPTDDPHFHPHYAGPPFDRDKAYHQGTIWPWLLGPFAEALLRAHDFSSSAKARALAAITPLLDHARHAGLGQVPEIYEAREPHRPVGCPAQAWSVAELLRVLDLLKPSD</sequence>
<dbReference type="InterPro" id="IPR008928">
    <property type="entry name" value="6-hairpin_glycosidase_sf"/>
</dbReference>
<reference evidence="3 4" key="1">
    <citation type="submission" date="2019-02" db="EMBL/GenBank/DDBJ databases">
        <title>Deep-cultivation of Planctomycetes and their phenomic and genomic characterization uncovers novel biology.</title>
        <authorList>
            <person name="Wiegand S."/>
            <person name="Jogler M."/>
            <person name="Boedeker C."/>
            <person name="Pinto D."/>
            <person name="Vollmers J."/>
            <person name="Rivas-Marin E."/>
            <person name="Kohn T."/>
            <person name="Peeters S.H."/>
            <person name="Heuer A."/>
            <person name="Rast P."/>
            <person name="Oberbeckmann S."/>
            <person name="Bunk B."/>
            <person name="Jeske O."/>
            <person name="Meyerdierks A."/>
            <person name="Storesund J.E."/>
            <person name="Kallscheuer N."/>
            <person name="Luecker S."/>
            <person name="Lage O.M."/>
            <person name="Pohl T."/>
            <person name="Merkel B.J."/>
            <person name="Hornburger P."/>
            <person name="Mueller R.-W."/>
            <person name="Bruemmer F."/>
            <person name="Labrenz M."/>
            <person name="Spormann A.M."/>
            <person name="Op den Camp H."/>
            <person name="Overmann J."/>
            <person name="Amann R."/>
            <person name="Jetten M.S.M."/>
            <person name="Mascher T."/>
            <person name="Medema M.H."/>
            <person name="Devos D.P."/>
            <person name="Kaster A.-K."/>
            <person name="Ovreas L."/>
            <person name="Rohde M."/>
            <person name="Galperin M.Y."/>
            <person name="Jogler C."/>
        </authorList>
    </citation>
    <scope>NUCLEOTIDE SEQUENCE [LARGE SCALE GENOMIC DNA]</scope>
    <source>
        <strain evidence="3 4">Pan265</strain>
    </source>
</reference>
<dbReference type="Pfam" id="PF06202">
    <property type="entry name" value="GDE_C"/>
    <property type="match status" value="1"/>
</dbReference>
<name>A0A518C0N1_9BACT</name>
<dbReference type="InterPro" id="IPR032790">
    <property type="entry name" value="GDE_C"/>
</dbReference>
<dbReference type="PANTHER" id="PTHR10569:SF2">
    <property type="entry name" value="GLYCOGEN DEBRANCHING ENZYME"/>
    <property type="match status" value="1"/>
</dbReference>
<protein>
    <submittedName>
        <fullName evidence="3">Amylo-alpha-1,6-glucosidase</fullName>
    </submittedName>
</protein>
<dbReference type="Gene3D" id="1.50.10.10">
    <property type="match status" value="1"/>
</dbReference>
<dbReference type="RefSeq" id="WP_145446938.1">
    <property type="nucleotide sequence ID" value="NZ_CP036280.1"/>
</dbReference>
<gene>
    <name evidence="3" type="ORF">Pan265_26530</name>
</gene>
<proteinExistence type="predicted"/>
<dbReference type="GO" id="GO:0005980">
    <property type="term" value="P:glycogen catabolic process"/>
    <property type="evidence" value="ECO:0007669"/>
    <property type="project" value="InterPro"/>
</dbReference>
<dbReference type="InterPro" id="IPR024742">
    <property type="entry name" value="Glycogen_debranch_N"/>
</dbReference>